<accession>A0A066YJG9</accession>
<name>A0A066YJG9_9ACTN</name>
<dbReference type="InterPro" id="IPR001279">
    <property type="entry name" value="Metallo-B-lactamas"/>
</dbReference>
<proteinExistence type="predicted"/>
<feature type="region of interest" description="Disordered" evidence="1">
    <location>
        <begin position="407"/>
        <end position="488"/>
    </location>
</feature>
<gene>
    <name evidence="3" type="ORF">KCH_65850</name>
</gene>
<protein>
    <submittedName>
        <fullName evidence="3">Metallo-beta-lactamase</fullName>
    </submittedName>
</protein>
<organism evidence="3 4">
    <name type="scientific">Kitasatospora cheerisanensis KCTC 2395</name>
    <dbReference type="NCBI Taxonomy" id="1348663"/>
    <lineage>
        <taxon>Bacteria</taxon>
        <taxon>Bacillati</taxon>
        <taxon>Actinomycetota</taxon>
        <taxon>Actinomycetes</taxon>
        <taxon>Kitasatosporales</taxon>
        <taxon>Streptomycetaceae</taxon>
        <taxon>Kitasatospora</taxon>
    </lineage>
</organism>
<feature type="compositionally biased region" description="Basic residues" evidence="1">
    <location>
        <begin position="461"/>
        <end position="472"/>
    </location>
</feature>
<dbReference type="Gene3D" id="3.60.15.10">
    <property type="entry name" value="Ribonuclease Z/Hydroxyacylglutathione hydrolase-like"/>
    <property type="match status" value="1"/>
</dbReference>
<evidence type="ECO:0000313" key="4">
    <source>
        <dbReference type="Proteomes" id="UP000027178"/>
    </source>
</evidence>
<dbReference type="Pfam" id="PF12706">
    <property type="entry name" value="Lactamase_B_2"/>
    <property type="match status" value="1"/>
</dbReference>
<reference evidence="3 4" key="1">
    <citation type="submission" date="2014-05" db="EMBL/GenBank/DDBJ databases">
        <title>Draft Genome Sequence of Kitasatospora cheerisanensis KCTC 2395.</title>
        <authorList>
            <person name="Nam D.H."/>
        </authorList>
    </citation>
    <scope>NUCLEOTIDE SEQUENCE [LARGE SCALE GENOMIC DNA]</scope>
    <source>
        <strain evidence="3 4">KCTC 2395</strain>
    </source>
</reference>
<dbReference type="EMBL" id="JNBY01000132">
    <property type="protein sequence ID" value="KDN81623.1"/>
    <property type="molecule type" value="Genomic_DNA"/>
</dbReference>
<dbReference type="SUPFAM" id="SSF56281">
    <property type="entry name" value="Metallo-hydrolase/oxidoreductase"/>
    <property type="match status" value="1"/>
</dbReference>
<dbReference type="eggNOG" id="COG2220">
    <property type="taxonomic scope" value="Bacteria"/>
</dbReference>
<dbReference type="GO" id="GO:0005737">
    <property type="term" value="C:cytoplasm"/>
    <property type="evidence" value="ECO:0007669"/>
    <property type="project" value="TreeGrafter"/>
</dbReference>
<comment type="caution">
    <text evidence="3">The sequence shown here is derived from an EMBL/GenBank/DDBJ whole genome shotgun (WGS) entry which is preliminary data.</text>
</comment>
<dbReference type="HOGENOM" id="CLU_020884_0_0_11"/>
<dbReference type="InterPro" id="IPR036866">
    <property type="entry name" value="RibonucZ/Hydroxyglut_hydro"/>
</dbReference>
<dbReference type="AlphaFoldDB" id="A0A066YJG9"/>
<dbReference type="PATRIC" id="fig|1348663.4.peg.6373"/>
<feature type="domain" description="Metallo-beta-lactamase" evidence="2">
    <location>
        <begin position="140"/>
        <end position="335"/>
    </location>
</feature>
<keyword evidence="4" id="KW-1185">Reference proteome</keyword>
<dbReference type="PANTHER" id="PTHR15032">
    <property type="entry name" value="N-ACYL-PHOSPHATIDYLETHANOLAMINE-HYDROLYZING PHOSPHOLIPASE D"/>
    <property type="match status" value="1"/>
</dbReference>
<feature type="compositionally biased region" description="Basic residues" evidence="1">
    <location>
        <begin position="429"/>
        <end position="439"/>
    </location>
</feature>
<dbReference type="Proteomes" id="UP000027178">
    <property type="component" value="Unassembled WGS sequence"/>
</dbReference>
<evidence type="ECO:0000256" key="1">
    <source>
        <dbReference type="SAM" id="MobiDB-lite"/>
    </source>
</evidence>
<dbReference type="PANTHER" id="PTHR15032:SF4">
    <property type="entry name" value="N-ACYL-PHOSPHATIDYLETHANOLAMINE-HYDROLYZING PHOSPHOLIPASE D"/>
    <property type="match status" value="1"/>
</dbReference>
<sequence>MSRPVSWLFRAGELAAEAGLALRDAKRSYRTLPRESWHRMRTDAFGADPRGGRLHRVRNSPHFVDGSFRNPVPTRRLAYGHTPLALMRTRLTSDQGRRSPSAAVPVHRLLPADLSEPPASGLRLTWLGHATVLAELDGVRVLFDPVWSERVSPFDWIGPKRLHPVPLPLSELGPVDVVVISHDHYDHLDMATVRALAAGDAVFAVPLGIGAHLEHWGVSPRRIVDLDWWESVELDGLRLTATPARHYCSRGPRPSGKFLWSSWVVEGKRHRLFHSGDTGWFPGFADIGERFGPFDATLMQVGAYSEHWPEVHLTPEEAVQAHRDLGGKLLVPIHWGTFDLAPHPWEEPAERTVAAAHAAGVTVAVPRPGKPFEPADPPPVKLWWRAVAAAPSGADLLVPDGLAPGVPDSPAALTAPRARTPRWPPPGRPARRARRRPGRHGQAPGHQVRRRPPRFREARPGRRARTVPRPGRRGPPVLTPAGGSSRLT</sequence>
<evidence type="ECO:0000259" key="2">
    <source>
        <dbReference type="Pfam" id="PF12706"/>
    </source>
</evidence>
<evidence type="ECO:0000313" key="3">
    <source>
        <dbReference type="EMBL" id="KDN81623.1"/>
    </source>
</evidence>